<name>A0ABT0E696_9GAMM</name>
<dbReference type="RefSeq" id="WP_246950487.1">
    <property type="nucleotide sequence ID" value="NZ_JALKII010000003.1"/>
</dbReference>
<evidence type="ECO:0000256" key="1">
    <source>
        <dbReference type="SAM" id="SignalP"/>
    </source>
</evidence>
<protein>
    <submittedName>
        <fullName evidence="2">Copper resistance protein NlpE</fullName>
    </submittedName>
</protein>
<sequence>MYTPTRCALLLMVLLTAACSRQALLPTTSEHAGALDPLVFTGVLHCPDCDGLRVHLRLDRAEYIYQTREERLGDAQATPRIATGLWQMVHGTEDNPDAIVYQLDYDRPAGARNFLRLDDQQLKLLDDNGREFWSPYNLILHRTQEEL</sequence>
<feature type="chain" id="PRO_5047017804" evidence="1">
    <location>
        <begin position="24"/>
        <end position="147"/>
    </location>
</feature>
<dbReference type="Pfam" id="PF04170">
    <property type="entry name" value="NlpE"/>
    <property type="match status" value="1"/>
</dbReference>
<keyword evidence="3" id="KW-1185">Reference proteome</keyword>
<dbReference type="EMBL" id="JALKII010000003">
    <property type="protein sequence ID" value="MCK0537317.1"/>
    <property type="molecule type" value="Genomic_DNA"/>
</dbReference>
<keyword evidence="1" id="KW-0732">Signal</keyword>
<evidence type="ECO:0000313" key="3">
    <source>
        <dbReference type="Proteomes" id="UP001165524"/>
    </source>
</evidence>
<gene>
    <name evidence="2" type="ORF">MU846_06290</name>
</gene>
<evidence type="ECO:0000313" key="2">
    <source>
        <dbReference type="EMBL" id="MCK0537317.1"/>
    </source>
</evidence>
<accession>A0ABT0E696</accession>
<dbReference type="Proteomes" id="UP001165524">
    <property type="component" value="Unassembled WGS sequence"/>
</dbReference>
<dbReference type="Gene3D" id="2.40.128.640">
    <property type="match status" value="1"/>
</dbReference>
<feature type="signal peptide" evidence="1">
    <location>
        <begin position="1"/>
        <end position="23"/>
    </location>
</feature>
<dbReference type="PROSITE" id="PS51257">
    <property type="entry name" value="PROKAR_LIPOPROTEIN"/>
    <property type="match status" value="1"/>
</dbReference>
<comment type="caution">
    <text evidence="2">The sequence shown here is derived from an EMBL/GenBank/DDBJ whole genome shotgun (WGS) entry which is preliminary data.</text>
</comment>
<proteinExistence type="predicted"/>
<dbReference type="InterPro" id="IPR007298">
    <property type="entry name" value="Cu-R_lipoprotein_NlpE"/>
</dbReference>
<organism evidence="2 3">
    <name type="scientific">Alcanivorax quisquiliarum</name>
    <dbReference type="NCBI Taxonomy" id="2933565"/>
    <lineage>
        <taxon>Bacteria</taxon>
        <taxon>Pseudomonadati</taxon>
        <taxon>Pseudomonadota</taxon>
        <taxon>Gammaproteobacteria</taxon>
        <taxon>Oceanospirillales</taxon>
        <taxon>Alcanivoracaceae</taxon>
        <taxon>Alcanivorax</taxon>
    </lineage>
</organism>
<reference evidence="2" key="1">
    <citation type="submission" date="2022-04" db="EMBL/GenBank/DDBJ databases">
        <title>Alcanivorax sp. CY1518 draft genome sequence.</title>
        <authorList>
            <person name="Zhao G."/>
            <person name="An M."/>
        </authorList>
    </citation>
    <scope>NUCLEOTIDE SEQUENCE</scope>
    <source>
        <strain evidence="2">CY1518</strain>
    </source>
</reference>